<dbReference type="EMBL" id="ATNL01000014">
    <property type="protein sequence ID" value="KON71712.1"/>
    <property type="molecule type" value="Genomic_DNA"/>
</dbReference>
<sequence>MTSGSAGAVVPDGGAREGDEARLSAWAPPGLGEVRPGDDLAALVGELLAAAAPGDALAEGDVVVVTSKVVSKAEGRVVAAADREQAITDETVRVVATRERPGQPPLRIVENHLGLVMAAAGVDASNTPEGTVLLLPLDPDASARALRAALRERFGLARLGVVVTDTAGRAWRDGLVDVAIGAAGIVVAEDLRGGTDAHGRPLSVTVTAVADEVASASELVRGKTAGRPVAVVRGLGRYVGDEDGPGARTLVRPSADDLFREGSAEAYDRGYRDGFGEGFREGSGDEQVPVD</sequence>
<dbReference type="InterPro" id="IPR008225">
    <property type="entry name" value="F420-0_g-glutamyl_ligase"/>
</dbReference>
<evidence type="ECO:0000256" key="8">
    <source>
        <dbReference type="SAM" id="MobiDB-lite"/>
    </source>
</evidence>
<dbReference type="GO" id="GO:0005525">
    <property type="term" value="F:GTP binding"/>
    <property type="evidence" value="ECO:0007669"/>
    <property type="project" value="UniProtKB-KW"/>
</dbReference>
<name>A0A0M0F2U2_CELCE</name>
<evidence type="ECO:0000256" key="3">
    <source>
        <dbReference type="ARBA" id="ARBA00022741"/>
    </source>
</evidence>
<dbReference type="InterPro" id="IPR002847">
    <property type="entry name" value="F420-0_gamma-glut_ligase-dom"/>
</dbReference>
<comment type="caution">
    <text evidence="10">The sequence shown here is derived from an EMBL/GenBank/DDBJ whole genome shotgun (WGS) entry which is preliminary data.</text>
</comment>
<accession>A0A0M0F2U2</accession>
<dbReference type="GO" id="GO:0046872">
    <property type="term" value="F:metal ion binding"/>
    <property type="evidence" value="ECO:0007669"/>
    <property type="project" value="UniProtKB-KW"/>
</dbReference>
<evidence type="ECO:0000259" key="9">
    <source>
        <dbReference type="Pfam" id="PF01996"/>
    </source>
</evidence>
<keyword evidence="5" id="KW-0630">Potassium</keyword>
<evidence type="ECO:0000256" key="5">
    <source>
        <dbReference type="ARBA" id="ARBA00022958"/>
    </source>
</evidence>
<dbReference type="PANTHER" id="PTHR47917">
    <property type="match status" value="1"/>
</dbReference>
<evidence type="ECO:0000313" key="11">
    <source>
        <dbReference type="Proteomes" id="UP000037387"/>
    </source>
</evidence>
<dbReference type="SUPFAM" id="SSF144010">
    <property type="entry name" value="CofE-like"/>
    <property type="match status" value="1"/>
</dbReference>
<evidence type="ECO:0000256" key="6">
    <source>
        <dbReference type="ARBA" id="ARBA00023134"/>
    </source>
</evidence>
<keyword evidence="3" id="KW-0547">Nucleotide-binding</keyword>
<dbReference type="PATRIC" id="fig|1350482.3.peg.3771"/>
<organism evidence="10 11">
    <name type="scientific">Cellulosimicrobium cellulans F16</name>
    <dbReference type="NCBI Taxonomy" id="1350482"/>
    <lineage>
        <taxon>Bacteria</taxon>
        <taxon>Bacillati</taxon>
        <taxon>Actinomycetota</taxon>
        <taxon>Actinomycetes</taxon>
        <taxon>Micrococcales</taxon>
        <taxon>Promicromonosporaceae</taxon>
        <taxon>Cellulosimicrobium</taxon>
    </lineage>
</organism>
<evidence type="ECO:0000256" key="2">
    <source>
        <dbReference type="ARBA" id="ARBA00022723"/>
    </source>
</evidence>
<dbReference type="RefSeq" id="WP_082380074.1">
    <property type="nucleotide sequence ID" value="NZ_KQ435295.1"/>
</dbReference>
<dbReference type="Gene3D" id="3.30.1330.100">
    <property type="entry name" value="CofE-like"/>
    <property type="match status" value="2"/>
</dbReference>
<keyword evidence="2" id="KW-0479">Metal-binding</keyword>
<dbReference type="AlphaFoldDB" id="A0A0M0F2U2"/>
<protein>
    <recommendedName>
        <fullName evidence="9">Coenzyme F420:L-glutamate ligase-like domain-containing protein</fullName>
    </recommendedName>
</protein>
<proteinExistence type="predicted"/>
<keyword evidence="4" id="KW-0460">Magnesium</keyword>
<keyword evidence="7" id="KW-0464">Manganese</keyword>
<feature type="domain" description="Coenzyme F420:L-glutamate ligase-like" evidence="9">
    <location>
        <begin position="32"/>
        <end position="234"/>
    </location>
</feature>
<keyword evidence="6" id="KW-0342">GTP-binding</keyword>
<dbReference type="PANTHER" id="PTHR47917:SF1">
    <property type="entry name" value="COENZYME F420:L-GLUTAMATE LIGASE"/>
    <property type="match status" value="1"/>
</dbReference>
<dbReference type="NCBIfam" id="TIGR01916">
    <property type="entry name" value="F420_cofE"/>
    <property type="match status" value="1"/>
</dbReference>
<evidence type="ECO:0000313" key="10">
    <source>
        <dbReference type="EMBL" id="KON71712.1"/>
    </source>
</evidence>
<dbReference type="Proteomes" id="UP000037387">
    <property type="component" value="Unassembled WGS sequence"/>
</dbReference>
<dbReference type="Pfam" id="PF01996">
    <property type="entry name" value="F420_ligase"/>
    <property type="match status" value="1"/>
</dbReference>
<gene>
    <name evidence="10" type="ORF">M768_17160</name>
</gene>
<reference evidence="10 11" key="1">
    <citation type="journal article" date="2015" name="Sci. Rep.">
        <title>Functional and structural properties of a novel cellulosome-like multienzyme complex: efficient glycoside hydrolysis of water-insoluble 7-xylosyl-10-deacetylpaclitaxel.</title>
        <authorList>
            <person name="Dou T.Y."/>
            <person name="Luan H.W."/>
            <person name="Ge G.B."/>
            <person name="Dong M.M."/>
            <person name="Zou H.F."/>
            <person name="He Y.Q."/>
            <person name="Cui P."/>
            <person name="Wang J.Y."/>
            <person name="Hao D.C."/>
            <person name="Yang S.L."/>
            <person name="Yang L."/>
        </authorList>
    </citation>
    <scope>NUCLEOTIDE SEQUENCE [LARGE SCALE GENOMIC DNA]</scope>
    <source>
        <strain evidence="10 11">F16</strain>
    </source>
</reference>
<feature type="region of interest" description="Disordered" evidence="8">
    <location>
        <begin position="269"/>
        <end position="291"/>
    </location>
</feature>
<evidence type="ECO:0000256" key="1">
    <source>
        <dbReference type="ARBA" id="ARBA00022598"/>
    </source>
</evidence>
<feature type="compositionally biased region" description="Basic and acidic residues" evidence="8">
    <location>
        <begin position="269"/>
        <end position="283"/>
    </location>
</feature>
<keyword evidence="1" id="KW-0436">Ligase</keyword>
<feature type="region of interest" description="Disordered" evidence="8">
    <location>
        <begin position="1"/>
        <end position="20"/>
    </location>
</feature>
<keyword evidence="11" id="KW-1185">Reference proteome</keyword>
<evidence type="ECO:0000256" key="4">
    <source>
        <dbReference type="ARBA" id="ARBA00022842"/>
    </source>
</evidence>
<evidence type="ECO:0000256" key="7">
    <source>
        <dbReference type="ARBA" id="ARBA00023211"/>
    </source>
</evidence>
<dbReference type="GO" id="GO:0052618">
    <property type="term" value="F:coenzyme F420-0:L-glutamate ligase activity"/>
    <property type="evidence" value="ECO:0007669"/>
    <property type="project" value="TreeGrafter"/>
</dbReference>